<accession>G1BL03</accession>
<organism evidence="2 3">
    <name type="scientific">Mycobacterium phage Backyardigan</name>
    <dbReference type="NCBI Taxonomy" id="2902881"/>
    <lineage>
        <taxon>Viruses</taxon>
        <taxon>Duplodnaviria</taxon>
        <taxon>Heunggongvirae</taxon>
        <taxon>Uroviricota</taxon>
        <taxon>Caudoviricetes</taxon>
        <taxon>Backyardiganvirus</taxon>
        <taxon>Backyardiganvirus backyardigan</taxon>
    </lineage>
</organism>
<dbReference type="EMBL" id="JF704093">
    <property type="protein sequence ID" value="AEJ94517.1"/>
    <property type="molecule type" value="Genomic_DNA"/>
</dbReference>
<keyword evidence="1" id="KW-0472">Membrane</keyword>
<name>G1BL03_9CAUD</name>
<evidence type="ECO:0000256" key="1">
    <source>
        <dbReference type="SAM" id="Phobius"/>
    </source>
</evidence>
<evidence type="ECO:0008006" key="4">
    <source>
        <dbReference type="Google" id="ProtNLM"/>
    </source>
</evidence>
<feature type="transmembrane region" description="Helical" evidence="1">
    <location>
        <begin position="12"/>
        <end position="31"/>
    </location>
</feature>
<gene>
    <name evidence="2" type="primary">30</name>
    <name evidence="2" type="ORF">BACKYARDIGAN_30</name>
</gene>
<reference evidence="2 3" key="1">
    <citation type="journal article" date="2012" name="J. Virol.">
        <title>Complete Genome Sequences of 138 Mycobacteriophages.</title>
        <authorList>
            <consortium name="the Science Education Alliance Phage Hunters Advancing Genomics and Evolutionary Science Program"/>
            <consortium name="the KwaZulu-Natal Research Institute for Tuberculosis and HIV Mycobacterial Genetics Course Students"/>
            <consortium name="the Phage Hunters Integrating Research and Education Program"/>
            <person name="Hatfull G.F."/>
        </authorList>
    </citation>
    <scope>NUCLEOTIDE SEQUENCE [LARGE SCALE GENOMIC DNA]</scope>
    <source>
        <strain evidence="3">Backyardigan</strain>
    </source>
</reference>
<dbReference type="GeneID" id="40232150"/>
<evidence type="ECO:0000313" key="3">
    <source>
        <dbReference type="Proteomes" id="UP000223609"/>
    </source>
</evidence>
<keyword evidence="1" id="KW-0812">Transmembrane</keyword>
<dbReference type="RefSeq" id="YP_009635443.1">
    <property type="nucleotide sequence ID" value="NC_042308.1"/>
</dbReference>
<proteinExistence type="predicted"/>
<keyword evidence="1" id="KW-1133">Transmembrane helix</keyword>
<sequence length="143" mass="16602">MSVELFQHLPQNWVGLFAVIMFVVYIAAQVVEKFEKIAKFLPGGTWWHEKQKNKRNRRSEWVTEDNEVIQALQNQVSSIAGQLATVQETVRVFSAWSVYDARWHHKTSVVNANGTCLLPDHLDYFAFERLWRVDPMEASKLPA</sequence>
<keyword evidence="3" id="KW-1185">Reference proteome</keyword>
<dbReference type="Proteomes" id="UP000223609">
    <property type="component" value="Segment"/>
</dbReference>
<evidence type="ECO:0000313" key="2">
    <source>
        <dbReference type="EMBL" id="AEJ94517.1"/>
    </source>
</evidence>
<protein>
    <recommendedName>
        <fullName evidence="4">Minor tail protein</fullName>
    </recommendedName>
</protein>